<dbReference type="Proteomes" id="UP001160148">
    <property type="component" value="Unassembled WGS sequence"/>
</dbReference>
<proteinExistence type="predicted"/>
<name>A0AAV0XPH9_9HEMI</name>
<protein>
    <submittedName>
        <fullName evidence="1">Uncharacterized protein</fullName>
    </submittedName>
</protein>
<organism evidence="1 2">
    <name type="scientific">Macrosiphum euphorbiae</name>
    <name type="common">potato aphid</name>
    <dbReference type="NCBI Taxonomy" id="13131"/>
    <lineage>
        <taxon>Eukaryota</taxon>
        <taxon>Metazoa</taxon>
        <taxon>Ecdysozoa</taxon>
        <taxon>Arthropoda</taxon>
        <taxon>Hexapoda</taxon>
        <taxon>Insecta</taxon>
        <taxon>Pterygota</taxon>
        <taxon>Neoptera</taxon>
        <taxon>Paraneoptera</taxon>
        <taxon>Hemiptera</taxon>
        <taxon>Sternorrhyncha</taxon>
        <taxon>Aphidomorpha</taxon>
        <taxon>Aphidoidea</taxon>
        <taxon>Aphididae</taxon>
        <taxon>Macrosiphini</taxon>
        <taxon>Macrosiphum</taxon>
    </lineage>
</organism>
<reference evidence="1 2" key="1">
    <citation type="submission" date="2023-01" db="EMBL/GenBank/DDBJ databases">
        <authorList>
            <person name="Whitehead M."/>
        </authorList>
    </citation>
    <scope>NUCLEOTIDE SEQUENCE [LARGE SCALE GENOMIC DNA]</scope>
</reference>
<sequence>KVHSLIFGPNSDVKLTSELNVYSMLTCKSEDHIPNRLHQS</sequence>
<evidence type="ECO:0000313" key="1">
    <source>
        <dbReference type="EMBL" id="CAI6370529.1"/>
    </source>
</evidence>
<gene>
    <name evidence="1" type="ORF">MEUPH1_LOCUS24640</name>
</gene>
<evidence type="ECO:0000313" key="2">
    <source>
        <dbReference type="Proteomes" id="UP001160148"/>
    </source>
</evidence>
<dbReference type="EMBL" id="CARXXK010000408">
    <property type="protein sequence ID" value="CAI6370529.1"/>
    <property type="molecule type" value="Genomic_DNA"/>
</dbReference>
<feature type="non-terminal residue" evidence="1">
    <location>
        <position position="1"/>
    </location>
</feature>
<accession>A0AAV0XPH9</accession>
<comment type="caution">
    <text evidence="1">The sequence shown here is derived from an EMBL/GenBank/DDBJ whole genome shotgun (WGS) entry which is preliminary data.</text>
</comment>
<keyword evidence="2" id="KW-1185">Reference proteome</keyword>
<dbReference type="AlphaFoldDB" id="A0AAV0XPH9"/>